<organism evidence="1">
    <name type="scientific">Lepeophtheirus salmonis</name>
    <name type="common">Salmon louse</name>
    <name type="synonym">Caligus salmonis</name>
    <dbReference type="NCBI Taxonomy" id="72036"/>
    <lineage>
        <taxon>Eukaryota</taxon>
        <taxon>Metazoa</taxon>
        <taxon>Ecdysozoa</taxon>
        <taxon>Arthropoda</taxon>
        <taxon>Crustacea</taxon>
        <taxon>Multicrustacea</taxon>
        <taxon>Hexanauplia</taxon>
        <taxon>Copepoda</taxon>
        <taxon>Siphonostomatoida</taxon>
        <taxon>Caligidae</taxon>
        <taxon>Lepeophtheirus</taxon>
    </lineage>
</organism>
<proteinExistence type="predicted"/>
<accession>A0A0K2UBL4</accession>
<sequence>MIFEGVTKVFIREMFNEDILRIINSLRRFLSVTVDVNTSHSMKL</sequence>
<evidence type="ECO:0000313" key="1">
    <source>
        <dbReference type="EMBL" id="CDW35628.1"/>
    </source>
</evidence>
<protein>
    <submittedName>
        <fullName evidence="1">Uncharacterized protein</fullName>
    </submittedName>
</protein>
<reference evidence="1" key="1">
    <citation type="submission" date="2014-05" db="EMBL/GenBank/DDBJ databases">
        <authorList>
            <person name="Chronopoulou M."/>
        </authorList>
    </citation>
    <scope>NUCLEOTIDE SEQUENCE</scope>
    <source>
        <tissue evidence="1">Whole organism</tissue>
    </source>
</reference>
<name>A0A0K2UBL4_LEPSM</name>
<dbReference type="EMBL" id="HACA01018267">
    <property type="protein sequence ID" value="CDW35628.1"/>
    <property type="molecule type" value="Transcribed_RNA"/>
</dbReference>
<dbReference type="AlphaFoldDB" id="A0A0K2UBL4"/>